<dbReference type="InterPro" id="IPR055768">
    <property type="entry name" value="DUF7344"/>
</dbReference>
<dbReference type="Gene3D" id="1.10.10.10">
    <property type="entry name" value="Winged helix-like DNA-binding domain superfamily/Winged helix DNA-binding domain"/>
    <property type="match status" value="2"/>
</dbReference>
<protein>
    <recommendedName>
        <fullName evidence="1">DUF7344 domain-containing protein</fullName>
    </recommendedName>
</protein>
<dbReference type="GeneID" id="56081556"/>
<evidence type="ECO:0000313" key="3">
    <source>
        <dbReference type="Proteomes" id="UP000509346"/>
    </source>
</evidence>
<dbReference type="AlphaFoldDB" id="A0A7D5T9R8"/>
<dbReference type="Proteomes" id="UP000509346">
    <property type="component" value="Chromosome"/>
</dbReference>
<dbReference type="RefSeq" id="WP_179920515.1">
    <property type="nucleotide sequence ID" value="NZ_CP058909.1"/>
</dbReference>
<organism evidence="2 3">
    <name type="scientific">Halosimplex pelagicum</name>
    <dbReference type="NCBI Taxonomy" id="869886"/>
    <lineage>
        <taxon>Archaea</taxon>
        <taxon>Methanobacteriati</taxon>
        <taxon>Methanobacteriota</taxon>
        <taxon>Stenosarchaea group</taxon>
        <taxon>Halobacteria</taxon>
        <taxon>Halobacteriales</taxon>
        <taxon>Haloarculaceae</taxon>
        <taxon>Halosimplex</taxon>
    </lineage>
</organism>
<evidence type="ECO:0000259" key="1">
    <source>
        <dbReference type="Pfam" id="PF24035"/>
    </source>
</evidence>
<dbReference type="Pfam" id="PF24035">
    <property type="entry name" value="DUF7344"/>
    <property type="match status" value="2"/>
</dbReference>
<dbReference type="OrthoDB" id="192898at2157"/>
<sequence>MEIPTASPAVLDALADATRRAALAELVASGATATVGELTAALASGPAGSGPDAAAPDTTTDRADLRTALHHVHLPALAEAGGITFDPETGLVAAPSDTPFDREWAARLVADHHDPAYDATLAALASARRQVVLYELLADGPATDRDIAAVVAAHERGVEPDAVPASVAEVVELSLTHTHLPTLVEAGFVTREPDGTLAAASMPWRSDPWVAASPIGSWAAVE</sequence>
<dbReference type="EMBL" id="CP058909">
    <property type="protein sequence ID" value="QLH80693.1"/>
    <property type="molecule type" value="Genomic_DNA"/>
</dbReference>
<name>A0A7D5T9R8_9EURY</name>
<feature type="domain" description="DUF7344" evidence="1">
    <location>
        <begin position="12"/>
        <end position="92"/>
    </location>
</feature>
<feature type="domain" description="DUF7344" evidence="1">
    <location>
        <begin position="123"/>
        <end position="194"/>
    </location>
</feature>
<evidence type="ECO:0000313" key="2">
    <source>
        <dbReference type="EMBL" id="QLH80693.1"/>
    </source>
</evidence>
<gene>
    <name evidence="2" type="ORF">HZS54_03165</name>
</gene>
<accession>A0A7D5T9R8</accession>
<reference evidence="2 3" key="1">
    <citation type="submission" date="2020-07" db="EMBL/GenBank/DDBJ databases">
        <title>Halosimplex litoreum sp. nov. and Halosimplex rubrum sp. nov., isolated from different salt environments.</title>
        <authorList>
            <person name="Cui H."/>
        </authorList>
    </citation>
    <scope>NUCLEOTIDE SEQUENCE [LARGE SCALE GENOMIC DNA]</scope>
    <source>
        <strain evidence="2 3">R2</strain>
    </source>
</reference>
<keyword evidence="3" id="KW-1185">Reference proteome</keyword>
<proteinExistence type="predicted"/>
<dbReference type="KEGG" id="hpel:HZS54_03165"/>
<dbReference type="InterPro" id="IPR036388">
    <property type="entry name" value="WH-like_DNA-bd_sf"/>
</dbReference>